<keyword evidence="6" id="KW-1185">Reference proteome</keyword>
<dbReference type="PANTHER" id="PTHR43280">
    <property type="entry name" value="ARAC-FAMILY TRANSCRIPTIONAL REGULATOR"/>
    <property type="match status" value="1"/>
</dbReference>
<dbReference type="Gene3D" id="2.60.120.10">
    <property type="entry name" value="Jelly Rolls"/>
    <property type="match status" value="1"/>
</dbReference>
<evidence type="ECO:0000313" key="5">
    <source>
        <dbReference type="EMBL" id="MDU0202143.1"/>
    </source>
</evidence>
<keyword evidence="2" id="KW-0238">DNA-binding</keyword>
<dbReference type="EMBL" id="JAWCUD010000003">
    <property type="protein sequence ID" value="MDU0202143.1"/>
    <property type="molecule type" value="Genomic_DNA"/>
</dbReference>
<dbReference type="SMART" id="SM00342">
    <property type="entry name" value="HTH_ARAC"/>
    <property type="match status" value="1"/>
</dbReference>
<evidence type="ECO:0000256" key="3">
    <source>
        <dbReference type="ARBA" id="ARBA00023163"/>
    </source>
</evidence>
<evidence type="ECO:0000313" key="6">
    <source>
        <dbReference type="Proteomes" id="UP001260980"/>
    </source>
</evidence>
<comment type="caution">
    <text evidence="5">The sequence shown here is derived from an EMBL/GenBank/DDBJ whole genome shotgun (WGS) entry which is preliminary data.</text>
</comment>
<protein>
    <submittedName>
        <fullName evidence="5">AraC family transcriptional regulator</fullName>
    </submittedName>
</protein>
<gene>
    <name evidence="5" type="ORF">RQP52_13650</name>
</gene>
<evidence type="ECO:0000256" key="1">
    <source>
        <dbReference type="ARBA" id="ARBA00023015"/>
    </source>
</evidence>
<dbReference type="InterPro" id="IPR037923">
    <property type="entry name" value="HTH-like"/>
</dbReference>
<dbReference type="InterPro" id="IPR009057">
    <property type="entry name" value="Homeodomain-like_sf"/>
</dbReference>
<dbReference type="Pfam" id="PF02311">
    <property type="entry name" value="AraC_binding"/>
    <property type="match status" value="1"/>
</dbReference>
<reference evidence="5 6" key="1">
    <citation type="submission" date="2023-10" db="EMBL/GenBank/DDBJ databases">
        <title>Paenibacillus strain PFR10 Genome sequencing and assembly.</title>
        <authorList>
            <person name="Kim I."/>
        </authorList>
    </citation>
    <scope>NUCLEOTIDE SEQUENCE [LARGE SCALE GENOMIC DNA]</scope>
    <source>
        <strain evidence="5 6">PFR10</strain>
    </source>
</reference>
<dbReference type="Pfam" id="PF12833">
    <property type="entry name" value="HTH_18"/>
    <property type="match status" value="1"/>
</dbReference>
<dbReference type="SUPFAM" id="SSF46689">
    <property type="entry name" value="Homeodomain-like"/>
    <property type="match status" value="2"/>
</dbReference>
<organism evidence="5 6">
    <name type="scientific">Paenibacillus violae</name>
    <dbReference type="NCBI Taxonomy" id="3077234"/>
    <lineage>
        <taxon>Bacteria</taxon>
        <taxon>Bacillati</taxon>
        <taxon>Bacillota</taxon>
        <taxon>Bacilli</taxon>
        <taxon>Bacillales</taxon>
        <taxon>Paenibacillaceae</taxon>
        <taxon>Paenibacillus</taxon>
    </lineage>
</organism>
<dbReference type="Proteomes" id="UP001260980">
    <property type="component" value="Unassembled WGS sequence"/>
</dbReference>
<dbReference type="PROSITE" id="PS00041">
    <property type="entry name" value="HTH_ARAC_FAMILY_1"/>
    <property type="match status" value="1"/>
</dbReference>
<keyword evidence="3" id="KW-0804">Transcription</keyword>
<dbReference type="InterPro" id="IPR020449">
    <property type="entry name" value="Tscrpt_reg_AraC-type_HTH"/>
</dbReference>
<dbReference type="InterPro" id="IPR014710">
    <property type="entry name" value="RmlC-like_jellyroll"/>
</dbReference>
<feature type="domain" description="HTH araC/xylS-type" evidence="4">
    <location>
        <begin position="149"/>
        <end position="247"/>
    </location>
</feature>
<dbReference type="RefSeq" id="WP_315952148.1">
    <property type="nucleotide sequence ID" value="NZ_JAWCUD010000003.1"/>
</dbReference>
<dbReference type="InterPro" id="IPR018062">
    <property type="entry name" value="HTH_AraC-typ_CS"/>
</dbReference>
<sequence length="248" mass="28892">MNGQLEFLFHTKRDQHIHIAPHQHQCYELVYYLSGSGTTRIGDVIYPYQANTFTLIQPHTIHDERHETDSDVFFIGFQKDTSPYTLQEGLYADYENNPILAYLQAMGFEMKHKRSFYMSKLNHLVSELIIELLRLDDLVASEPNADKIIYAKNYIDENYSQQIRVDTLAQLVGYSYDRFRHLYKEKYGLSPIHYLMSKRISAAKRLLLQTKLPITDVANACGFSTDAQFCSLFKQATGLTPRQFRVQE</sequence>
<dbReference type="Gene3D" id="1.10.10.60">
    <property type="entry name" value="Homeodomain-like"/>
    <property type="match status" value="2"/>
</dbReference>
<proteinExistence type="predicted"/>
<dbReference type="InterPro" id="IPR018060">
    <property type="entry name" value="HTH_AraC"/>
</dbReference>
<evidence type="ECO:0000259" key="4">
    <source>
        <dbReference type="PROSITE" id="PS01124"/>
    </source>
</evidence>
<dbReference type="PRINTS" id="PR00032">
    <property type="entry name" value="HTHARAC"/>
</dbReference>
<name>A0ABU3RDI9_9BACL</name>
<dbReference type="PROSITE" id="PS01124">
    <property type="entry name" value="HTH_ARAC_FAMILY_2"/>
    <property type="match status" value="1"/>
</dbReference>
<dbReference type="InterPro" id="IPR003313">
    <property type="entry name" value="AraC-bd"/>
</dbReference>
<accession>A0ABU3RDI9</accession>
<dbReference type="SUPFAM" id="SSF51215">
    <property type="entry name" value="Regulatory protein AraC"/>
    <property type="match status" value="1"/>
</dbReference>
<evidence type="ECO:0000256" key="2">
    <source>
        <dbReference type="ARBA" id="ARBA00023125"/>
    </source>
</evidence>
<dbReference type="PANTHER" id="PTHR43280:SF2">
    <property type="entry name" value="HTH-TYPE TRANSCRIPTIONAL REGULATOR EXSA"/>
    <property type="match status" value="1"/>
</dbReference>
<keyword evidence="1" id="KW-0805">Transcription regulation</keyword>